<accession>A0ABR2W1P7</accession>
<feature type="signal peptide" evidence="1">
    <location>
        <begin position="1"/>
        <end position="24"/>
    </location>
</feature>
<comment type="caution">
    <text evidence="2">The sequence shown here is derived from an EMBL/GenBank/DDBJ whole genome shotgun (WGS) entry which is preliminary data.</text>
</comment>
<feature type="chain" id="PRO_5045516234" evidence="1">
    <location>
        <begin position="25"/>
        <end position="71"/>
    </location>
</feature>
<keyword evidence="3" id="KW-1185">Reference proteome</keyword>
<gene>
    <name evidence="2" type="ORF">K7432_006483</name>
</gene>
<sequence length="71" mass="7894">MFNKTLVLLLLVVLMMLSIETVAGYALEESDAGFERDRILVELTQAPIVGPIIEHTPYLKYIFGALVPFGL</sequence>
<dbReference type="EMBL" id="JASJQH010007163">
    <property type="protein sequence ID" value="KAK9717031.1"/>
    <property type="molecule type" value="Genomic_DNA"/>
</dbReference>
<evidence type="ECO:0000313" key="3">
    <source>
        <dbReference type="Proteomes" id="UP001479436"/>
    </source>
</evidence>
<dbReference type="Proteomes" id="UP001479436">
    <property type="component" value="Unassembled WGS sequence"/>
</dbReference>
<protein>
    <submittedName>
        <fullName evidence="2">Uncharacterized protein</fullName>
    </submittedName>
</protein>
<evidence type="ECO:0000313" key="2">
    <source>
        <dbReference type="EMBL" id="KAK9717031.1"/>
    </source>
</evidence>
<reference evidence="2 3" key="1">
    <citation type="submission" date="2023-04" db="EMBL/GenBank/DDBJ databases">
        <title>Genome of Basidiobolus ranarum AG-B5.</title>
        <authorList>
            <person name="Stajich J.E."/>
            <person name="Carter-House D."/>
            <person name="Gryganskyi A."/>
        </authorList>
    </citation>
    <scope>NUCLEOTIDE SEQUENCE [LARGE SCALE GENOMIC DNA]</scope>
    <source>
        <strain evidence="2 3">AG-B5</strain>
    </source>
</reference>
<organism evidence="2 3">
    <name type="scientific">Basidiobolus ranarum</name>
    <dbReference type="NCBI Taxonomy" id="34480"/>
    <lineage>
        <taxon>Eukaryota</taxon>
        <taxon>Fungi</taxon>
        <taxon>Fungi incertae sedis</taxon>
        <taxon>Zoopagomycota</taxon>
        <taxon>Entomophthoromycotina</taxon>
        <taxon>Basidiobolomycetes</taxon>
        <taxon>Basidiobolales</taxon>
        <taxon>Basidiobolaceae</taxon>
        <taxon>Basidiobolus</taxon>
    </lineage>
</organism>
<keyword evidence="1" id="KW-0732">Signal</keyword>
<name>A0ABR2W1P7_9FUNG</name>
<evidence type="ECO:0000256" key="1">
    <source>
        <dbReference type="SAM" id="SignalP"/>
    </source>
</evidence>
<proteinExistence type="predicted"/>